<dbReference type="GO" id="GO:0016020">
    <property type="term" value="C:membrane"/>
    <property type="evidence" value="ECO:0007669"/>
    <property type="project" value="UniProtKB-SubCell"/>
</dbReference>
<evidence type="ECO:0000256" key="6">
    <source>
        <dbReference type="ARBA" id="ARBA00025321"/>
    </source>
</evidence>
<sequence>MRFGLLTVALVAAGGPAMAQAVMPNHLDCRFEPATQQLTCPEIPMPSGRSSAEPAPAALPAPAGDTATGSAERNAHCAAKYKSFDPQTGMYKSFTGKLRPCV</sequence>
<keyword evidence="4" id="KW-1003">Cell membrane</keyword>
<proteinExistence type="inferred from homology"/>
<evidence type="ECO:0000256" key="2">
    <source>
        <dbReference type="ARBA" id="ARBA00010270"/>
    </source>
</evidence>
<evidence type="ECO:0000256" key="4">
    <source>
        <dbReference type="ARBA" id="ARBA00022475"/>
    </source>
</evidence>
<dbReference type="AlphaFoldDB" id="A0A6S6QWK4"/>
<keyword evidence="4" id="KW-0472">Membrane</keyword>
<gene>
    <name evidence="9" type="ORF">IZ6_16430</name>
</gene>
<reference evidence="9 10" key="1">
    <citation type="submission" date="2020-08" db="EMBL/GenBank/DDBJ databases">
        <title>Genome sequence of Rhizobiales bacterium strain IZ6.</title>
        <authorList>
            <person name="Nakai R."/>
            <person name="Naganuma T."/>
        </authorList>
    </citation>
    <scope>NUCLEOTIDE SEQUENCE [LARGE SCALE GENOMIC DNA]</scope>
    <source>
        <strain evidence="9 10">IZ6</strain>
    </source>
</reference>
<dbReference type="EMBL" id="AP023361">
    <property type="protein sequence ID" value="BCJ90908.1"/>
    <property type="molecule type" value="Genomic_DNA"/>
</dbReference>
<name>A0A6S6QWK4_9HYPH</name>
<comment type="similarity">
    <text evidence="2">Belongs to the BA14k family.</text>
</comment>
<feature type="signal peptide" evidence="8">
    <location>
        <begin position="1"/>
        <end position="19"/>
    </location>
</feature>
<keyword evidence="5" id="KW-0430">Lectin</keyword>
<keyword evidence="10" id="KW-1185">Reference proteome</keyword>
<evidence type="ECO:0000256" key="1">
    <source>
        <dbReference type="ARBA" id="ARBA00004167"/>
    </source>
</evidence>
<evidence type="ECO:0000256" key="5">
    <source>
        <dbReference type="ARBA" id="ARBA00022734"/>
    </source>
</evidence>
<accession>A0A6S6QWK4</accession>
<comment type="function">
    <text evidence="6">Has immunoglobulin-binding and hemagglutination properties, and can bind to mannose. Essential for virulence. May be involved in LPS biosynthesis or polysaccharide transport.</text>
</comment>
<evidence type="ECO:0000313" key="9">
    <source>
        <dbReference type="EMBL" id="BCJ90908.1"/>
    </source>
</evidence>
<dbReference type="InterPro" id="IPR012413">
    <property type="entry name" value="BA14K"/>
</dbReference>
<dbReference type="KEGG" id="tso:IZ6_16430"/>
<evidence type="ECO:0000256" key="7">
    <source>
        <dbReference type="SAM" id="MobiDB-lite"/>
    </source>
</evidence>
<evidence type="ECO:0000256" key="8">
    <source>
        <dbReference type="SAM" id="SignalP"/>
    </source>
</evidence>
<feature type="region of interest" description="Disordered" evidence="7">
    <location>
        <begin position="41"/>
        <end position="70"/>
    </location>
</feature>
<dbReference type="Proteomes" id="UP000515317">
    <property type="component" value="Chromosome"/>
</dbReference>
<organism evidence="9 10">
    <name type="scientific">Terrihabitans soli</name>
    <dbReference type="NCBI Taxonomy" id="708113"/>
    <lineage>
        <taxon>Bacteria</taxon>
        <taxon>Pseudomonadati</taxon>
        <taxon>Pseudomonadota</taxon>
        <taxon>Alphaproteobacteria</taxon>
        <taxon>Hyphomicrobiales</taxon>
        <taxon>Terrihabitans</taxon>
    </lineage>
</organism>
<evidence type="ECO:0000313" key="10">
    <source>
        <dbReference type="Proteomes" id="UP000515317"/>
    </source>
</evidence>
<keyword evidence="8" id="KW-0732">Signal</keyword>
<dbReference type="GO" id="GO:0030246">
    <property type="term" value="F:carbohydrate binding"/>
    <property type="evidence" value="ECO:0007669"/>
    <property type="project" value="UniProtKB-KW"/>
</dbReference>
<dbReference type="RefSeq" id="WP_222874598.1">
    <property type="nucleotide sequence ID" value="NZ_AP023361.1"/>
</dbReference>
<protein>
    <recommendedName>
        <fullName evidence="3">Lectin-like protein BA14k</fullName>
    </recommendedName>
</protein>
<dbReference type="Pfam" id="PF07886">
    <property type="entry name" value="BA14K"/>
    <property type="match status" value="1"/>
</dbReference>
<feature type="compositionally biased region" description="Low complexity" evidence="7">
    <location>
        <begin position="52"/>
        <end position="63"/>
    </location>
</feature>
<feature type="chain" id="PRO_5027535924" description="Lectin-like protein BA14k" evidence="8">
    <location>
        <begin position="20"/>
        <end position="102"/>
    </location>
</feature>
<comment type="subcellular location">
    <subcellularLocation>
        <location evidence="1">Membrane</location>
        <topology evidence="1">Single-pass membrane protein</topology>
    </subcellularLocation>
</comment>
<evidence type="ECO:0000256" key="3">
    <source>
        <dbReference type="ARBA" id="ARBA00020552"/>
    </source>
</evidence>